<dbReference type="OrthoDB" id="4467772at2"/>
<dbReference type="AlphaFoldDB" id="A0A225MLI8"/>
<name>A0A225MLI8_9BURK</name>
<evidence type="ECO:0000313" key="2">
    <source>
        <dbReference type="Proteomes" id="UP000214603"/>
    </source>
</evidence>
<dbReference type="InterPro" id="IPR032345">
    <property type="entry name" value="PnbB"/>
</dbReference>
<evidence type="ECO:0000313" key="1">
    <source>
        <dbReference type="EMBL" id="OWT61822.1"/>
    </source>
</evidence>
<gene>
    <name evidence="1" type="ORF">CEY11_08275</name>
</gene>
<comment type="caution">
    <text evidence="1">The sequence shown here is derived from an EMBL/GenBank/DDBJ whole genome shotgun (WGS) entry which is preliminary data.</text>
</comment>
<dbReference type="EMBL" id="NJIH01000004">
    <property type="protein sequence ID" value="OWT61822.1"/>
    <property type="molecule type" value="Genomic_DNA"/>
</dbReference>
<protein>
    <submittedName>
        <fullName evidence="1">DUF4863 domain-containing protein</fullName>
    </submittedName>
</protein>
<accession>A0A225MLI8</accession>
<reference evidence="2" key="1">
    <citation type="submission" date="2017-06" db="EMBL/GenBank/DDBJ databases">
        <title>Herbaspirillum phytohormonus sp. nov., isolated from the root nodule of Robinia pseudoacacia in lead-zinc mine.</title>
        <authorList>
            <person name="Fan M."/>
            <person name="Lin Y."/>
        </authorList>
    </citation>
    <scope>NUCLEOTIDE SEQUENCE [LARGE SCALE GENOMIC DNA]</scope>
    <source>
        <strain evidence="2">SC-089</strain>
    </source>
</reference>
<keyword evidence="2" id="KW-1185">Reference proteome</keyword>
<sequence length="160" mass="17336">MSSTEAQFRGLIAPIAASVGGRSLDAELQRELNQRYPAHGEAYRQIMQSCRDGIAAGWMCPHEHGGIRYGRVLEAAPELGGCSVDVAQMQDVAGPHHRHPNGEIDLIMPLDQQAEFDGHPAGWLVYGPDTAHRPTVSGGSALVLYLLPEGAIEFTRRAQQ</sequence>
<organism evidence="1 2">
    <name type="scientific">Candidimonas nitroreducens</name>
    <dbReference type="NCBI Taxonomy" id="683354"/>
    <lineage>
        <taxon>Bacteria</taxon>
        <taxon>Pseudomonadati</taxon>
        <taxon>Pseudomonadota</taxon>
        <taxon>Betaproteobacteria</taxon>
        <taxon>Burkholderiales</taxon>
        <taxon>Alcaligenaceae</taxon>
        <taxon>Candidimonas</taxon>
    </lineage>
</organism>
<dbReference type="RefSeq" id="WP_088602909.1">
    <property type="nucleotide sequence ID" value="NZ_NJIH01000004.1"/>
</dbReference>
<dbReference type="Proteomes" id="UP000214603">
    <property type="component" value="Unassembled WGS sequence"/>
</dbReference>
<dbReference type="Pfam" id="PF16155">
    <property type="entry name" value="PnbB"/>
    <property type="match status" value="1"/>
</dbReference>
<proteinExistence type="predicted"/>